<dbReference type="GO" id="GO:0005634">
    <property type="term" value="C:nucleus"/>
    <property type="evidence" value="ECO:0007669"/>
    <property type="project" value="UniProtKB-SubCell"/>
</dbReference>
<evidence type="ECO:0000256" key="3">
    <source>
        <dbReference type="ARBA" id="ARBA00023204"/>
    </source>
</evidence>
<evidence type="ECO:0000256" key="1">
    <source>
        <dbReference type="ARBA" id="ARBA00004123"/>
    </source>
</evidence>
<dbReference type="GO" id="GO:0033186">
    <property type="term" value="C:CAF-1 complex"/>
    <property type="evidence" value="ECO:0007669"/>
    <property type="project" value="TreeGrafter"/>
</dbReference>
<reference evidence="7 8" key="1">
    <citation type="submission" date="2016-09" db="EMBL/GenBank/DDBJ databases">
        <title>The draft genome of Dichanthelium oligosanthes: A C3 panicoid grass species.</title>
        <authorList>
            <person name="Studer A.J."/>
            <person name="Schnable J.C."/>
            <person name="Brutnell T.P."/>
        </authorList>
    </citation>
    <scope>NUCLEOTIDE SEQUENCE [LARGE SCALE GENOMIC DNA]</scope>
    <source>
        <strain evidence="8">cv. Kellogg 1175</strain>
        <tissue evidence="7">Leaf</tissue>
    </source>
</reference>
<keyword evidence="8" id="KW-1185">Reference proteome</keyword>
<dbReference type="STRING" id="888268.A0A1E5V7P3"/>
<feature type="compositionally biased region" description="Polar residues" evidence="5">
    <location>
        <begin position="562"/>
        <end position="573"/>
    </location>
</feature>
<gene>
    <name evidence="7" type="ORF">BAE44_0017801</name>
</gene>
<sequence>MESGGMVLGVARPEDSTDRNGAGPRDDLGQSEMQVDAPVVLNRSAELESCDSMAVDDAPSQAPSSQPVAATHQSPATLTDAIVEVQKQLKRKRASNGPAIAIATADKDALVAGCRQELEGLFQYYKEVSDRKMRFDGGNLSGNALVGCMLEESSLGLTKLVDEIYEKMKGLEGVSAASVRSSVLLVGQRMMYGNSSPDADVLEDELESALWCWEVRDLKLMPVKARSILSTRRSVRKKIHERITAIYLNASLAATLSVLENSGVETQVNDLRKASLKLNKALNLEGIRSMVERVTQKNNTERAVKDAGSTAKELMQGTEKNDLTVSRLDASVNVSELRNGNLPANEKEIQKVQKQAEKEIKRQEKEEAQMRKLQKKQQEEALREQKRREKEEAEAKKQQKKQEEEALKEQKRREKEEAEMKKQQKKQQEEAEKEQKRREKEAAQLKKQLAIQKQASMMERFFKSKKDSGKLQKSGEDDSADDPIDNKGAVPATTSKIDSSLSQQESWVIEDLWRLQVTDWKKLSSNNRSSRWGIRRKPKVEAFKELKLQKSSDDMVCEILSTPNEDNCHNSSQENEHDKVESDIDMLPPSETQCHGTSNAKPLQTRLIRRKLLQFDKSNRPAYYGTWRKKSAVVGPRCPLKMDPDLDYEVDSDDEWEEEDPGESLSDCEKDGDEVMEEDSKITDEEDEDSFVVPDGYLSDNE</sequence>
<feature type="region of interest" description="Disordered" evidence="5">
    <location>
        <begin position="1"/>
        <end position="38"/>
    </location>
</feature>
<feature type="non-terminal residue" evidence="7">
    <location>
        <position position="702"/>
    </location>
</feature>
<keyword evidence="4" id="KW-0539">Nucleus</keyword>
<dbReference type="GO" id="GO:0006281">
    <property type="term" value="P:DNA repair"/>
    <property type="evidence" value="ECO:0007669"/>
    <property type="project" value="UniProtKB-KW"/>
</dbReference>
<feature type="compositionally biased region" description="Basic and acidic residues" evidence="5">
    <location>
        <begin position="460"/>
        <end position="476"/>
    </location>
</feature>
<comment type="caution">
    <text evidence="7">The sequence shown here is derived from an EMBL/GenBank/DDBJ whole genome shotgun (WGS) entry which is preliminary data.</text>
</comment>
<keyword evidence="2" id="KW-0227">DNA damage</keyword>
<evidence type="ECO:0000256" key="2">
    <source>
        <dbReference type="ARBA" id="ARBA00022763"/>
    </source>
</evidence>
<feature type="domain" description="Chromatin assembly factor 1 subunit A dimerization" evidence="6">
    <location>
        <begin position="611"/>
        <end position="679"/>
    </location>
</feature>
<feature type="region of interest" description="Disordered" evidence="5">
    <location>
        <begin position="55"/>
        <end position="75"/>
    </location>
</feature>
<dbReference type="InterPro" id="IPR022043">
    <property type="entry name" value="CAF1A_DD"/>
</dbReference>
<evidence type="ECO:0000256" key="5">
    <source>
        <dbReference type="SAM" id="MobiDB-lite"/>
    </source>
</evidence>
<comment type="subcellular location">
    <subcellularLocation>
        <location evidence="1">Nucleus</location>
    </subcellularLocation>
</comment>
<evidence type="ECO:0000313" key="8">
    <source>
        <dbReference type="Proteomes" id="UP000095767"/>
    </source>
</evidence>
<dbReference type="OrthoDB" id="440676at2759"/>
<feature type="compositionally biased region" description="Acidic residues" evidence="5">
    <location>
        <begin position="645"/>
        <end position="662"/>
    </location>
</feature>
<feature type="compositionally biased region" description="Polar residues" evidence="5">
    <location>
        <begin position="61"/>
        <end position="75"/>
    </location>
</feature>
<protein>
    <submittedName>
        <fullName evidence="7">Chromatin assembly factor 1 subunit FSM</fullName>
    </submittedName>
</protein>
<feature type="compositionally biased region" description="Polar residues" evidence="5">
    <location>
        <begin position="492"/>
        <end position="503"/>
    </location>
</feature>
<evidence type="ECO:0000313" key="7">
    <source>
        <dbReference type="EMBL" id="OEL21179.1"/>
    </source>
</evidence>
<evidence type="ECO:0000256" key="4">
    <source>
        <dbReference type="ARBA" id="ARBA00023242"/>
    </source>
</evidence>
<feature type="region of interest" description="Disordered" evidence="5">
    <location>
        <begin position="638"/>
        <end position="702"/>
    </location>
</feature>
<feature type="region of interest" description="Disordered" evidence="5">
    <location>
        <begin position="562"/>
        <end position="582"/>
    </location>
</feature>
<dbReference type="Pfam" id="PF12253">
    <property type="entry name" value="CAF1A_dimeriz"/>
    <property type="match status" value="1"/>
</dbReference>
<keyword evidence="3" id="KW-0234">DNA repair</keyword>
<dbReference type="AlphaFoldDB" id="A0A1E5V7P3"/>
<evidence type="ECO:0000259" key="6">
    <source>
        <dbReference type="Pfam" id="PF12253"/>
    </source>
</evidence>
<feature type="region of interest" description="Disordered" evidence="5">
    <location>
        <begin position="336"/>
        <end position="503"/>
    </location>
</feature>
<proteinExistence type="predicted"/>
<feature type="compositionally biased region" description="Low complexity" evidence="5">
    <location>
        <begin position="445"/>
        <end position="455"/>
    </location>
</feature>
<dbReference type="PANTHER" id="PTHR15272">
    <property type="entry name" value="CHROMATIN ASSEMBLY FACTOR 1 SUBUNIT A CAF-1 SUBUNIT A"/>
    <property type="match status" value="1"/>
</dbReference>
<dbReference type="GO" id="GO:0006334">
    <property type="term" value="P:nucleosome assembly"/>
    <property type="evidence" value="ECO:0007669"/>
    <property type="project" value="TreeGrafter"/>
</dbReference>
<dbReference type="Proteomes" id="UP000095767">
    <property type="component" value="Unassembled WGS sequence"/>
</dbReference>
<dbReference type="EMBL" id="LWDX02048542">
    <property type="protein sequence ID" value="OEL21179.1"/>
    <property type="molecule type" value="Genomic_DNA"/>
</dbReference>
<feature type="compositionally biased region" description="Basic and acidic residues" evidence="5">
    <location>
        <begin position="12"/>
        <end position="28"/>
    </location>
</feature>
<name>A0A1E5V7P3_9POAL</name>
<feature type="compositionally biased region" description="Basic and acidic residues" evidence="5">
    <location>
        <begin position="345"/>
        <end position="444"/>
    </location>
</feature>
<accession>A0A1E5V7P3</accession>
<organism evidence="7 8">
    <name type="scientific">Dichanthelium oligosanthes</name>
    <dbReference type="NCBI Taxonomy" id="888268"/>
    <lineage>
        <taxon>Eukaryota</taxon>
        <taxon>Viridiplantae</taxon>
        <taxon>Streptophyta</taxon>
        <taxon>Embryophyta</taxon>
        <taxon>Tracheophyta</taxon>
        <taxon>Spermatophyta</taxon>
        <taxon>Magnoliopsida</taxon>
        <taxon>Liliopsida</taxon>
        <taxon>Poales</taxon>
        <taxon>Poaceae</taxon>
        <taxon>PACMAD clade</taxon>
        <taxon>Panicoideae</taxon>
        <taxon>Panicodae</taxon>
        <taxon>Paniceae</taxon>
        <taxon>Dichantheliinae</taxon>
        <taxon>Dichanthelium</taxon>
    </lineage>
</organism>
<dbReference type="PANTHER" id="PTHR15272:SF0">
    <property type="entry name" value="CHROMATIN ASSEMBLY FACTOR 1 SUBUNIT A"/>
    <property type="match status" value="1"/>
</dbReference>